<dbReference type="Proteomes" id="UP000005408">
    <property type="component" value="Unassembled WGS sequence"/>
</dbReference>
<dbReference type="InterPro" id="IPR015943">
    <property type="entry name" value="WD40/YVTN_repeat-like_dom_sf"/>
</dbReference>
<feature type="domain" description="Anaphase-promoting complex subunit 4-like WD40" evidence="2">
    <location>
        <begin position="104"/>
        <end position="171"/>
    </location>
</feature>
<protein>
    <recommendedName>
        <fullName evidence="2">Anaphase-promoting complex subunit 4-like WD40 domain-containing protein</fullName>
    </recommendedName>
</protein>
<feature type="domain" description="Anaphase-promoting complex subunit 4-like WD40" evidence="2">
    <location>
        <begin position="42"/>
        <end position="93"/>
    </location>
</feature>
<dbReference type="SUPFAM" id="SSF50978">
    <property type="entry name" value="WD40 repeat-like"/>
    <property type="match status" value="1"/>
</dbReference>
<feature type="repeat" description="WD" evidence="1">
    <location>
        <begin position="180"/>
        <end position="222"/>
    </location>
</feature>
<accession>K1QB60</accession>
<keyword evidence="1" id="KW-0853">WD repeat</keyword>
<dbReference type="PANTHER" id="PTHR47822">
    <property type="entry name" value="CARBOHYDRATE BINDING DOMAIN CONTAINING PROTEIN"/>
    <property type="match status" value="1"/>
</dbReference>
<dbReference type="EnsemblMetazoa" id="G3349.2">
    <property type="protein sequence ID" value="G3349.2:cds"/>
    <property type="gene ID" value="G3349"/>
</dbReference>
<dbReference type="OrthoDB" id="361494at2759"/>
<dbReference type="EnsemblMetazoa" id="G3349.9">
    <property type="protein sequence ID" value="G3349.9:cds"/>
    <property type="gene ID" value="G3349"/>
</dbReference>
<evidence type="ECO:0000256" key="1">
    <source>
        <dbReference type="PROSITE-ProRule" id="PRU00221"/>
    </source>
</evidence>
<dbReference type="EnsemblMetazoa" id="G3349.4">
    <property type="protein sequence ID" value="G3349.4:cds"/>
    <property type="gene ID" value="G3349"/>
</dbReference>
<dbReference type="PROSITE" id="PS50082">
    <property type="entry name" value="WD_REPEATS_2"/>
    <property type="match status" value="2"/>
</dbReference>
<evidence type="ECO:0000259" key="2">
    <source>
        <dbReference type="Pfam" id="PF12894"/>
    </source>
</evidence>
<dbReference type="AlphaFoldDB" id="K1QB60"/>
<dbReference type="InterPro" id="IPR036322">
    <property type="entry name" value="WD40_repeat_dom_sf"/>
</dbReference>
<dbReference type="EnsemblMetazoa" id="G3349.7">
    <property type="protein sequence ID" value="G3349.7:cds"/>
    <property type="gene ID" value="G3349"/>
</dbReference>
<dbReference type="HOGENOM" id="CLU_047907_0_0_1"/>
<dbReference type="EnsemblMetazoa" id="G3349.10">
    <property type="protein sequence ID" value="G3349.10:cds"/>
    <property type="gene ID" value="G3349"/>
</dbReference>
<dbReference type="PANTHER" id="PTHR47822:SF3">
    <property type="entry name" value="ANAPHASE-PROMOTING COMPLEX SUBUNIT 4-LIKE WD40 DOMAIN-CONTAINING PROTEIN"/>
    <property type="match status" value="1"/>
</dbReference>
<dbReference type="EnsemblMetazoa" id="G3349.6">
    <property type="protein sequence ID" value="G3349.6:cds"/>
    <property type="gene ID" value="G3349"/>
</dbReference>
<proteinExistence type="predicted"/>
<keyword evidence="5" id="KW-1185">Reference proteome</keyword>
<reference evidence="3" key="1">
    <citation type="journal article" date="2012" name="Nature">
        <title>The oyster genome reveals stress adaptation and complexity of shell formation.</title>
        <authorList>
            <person name="Zhang G."/>
            <person name="Fang X."/>
            <person name="Guo X."/>
            <person name="Li L."/>
            <person name="Luo R."/>
            <person name="Xu F."/>
            <person name="Yang P."/>
            <person name="Zhang L."/>
            <person name="Wang X."/>
            <person name="Qi H."/>
            <person name="Xiong Z."/>
            <person name="Que H."/>
            <person name="Xie Y."/>
            <person name="Holland P.W."/>
            <person name="Paps J."/>
            <person name="Zhu Y."/>
            <person name="Wu F."/>
            <person name="Chen Y."/>
            <person name="Wang J."/>
            <person name="Peng C."/>
            <person name="Meng J."/>
            <person name="Yang L."/>
            <person name="Liu J."/>
            <person name="Wen B."/>
            <person name="Zhang N."/>
            <person name="Huang Z."/>
            <person name="Zhu Q."/>
            <person name="Feng Y."/>
            <person name="Mount A."/>
            <person name="Hedgecock D."/>
            <person name="Xu Z."/>
            <person name="Liu Y."/>
            <person name="Domazet-Loso T."/>
            <person name="Du Y."/>
            <person name="Sun X."/>
            <person name="Zhang S."/>
            <person name="Liu B."/>
            <person name="Cheng P."/>
            <person name="Jiang X."/>
            <person name="Li J."/>
            <person name="Fan D."/>
            <person name="Wang W."/>
            <person name="Fu W."/>
            <person name="Wang T."/>
            <person name="Wang B."/>
            <person name="Zhang J."/>
            <person name="Peng Z."/>
            <person name="Li Y."/>
            <person name="Li N."/>
            <person name="Wang J."/>
            <person name="Chen M."/>
            <person name="He Y."/>
            <person name="Tan F."/>
            <person name="Song X."/>
            <person name="Zheng Q."/>
            <person name="Huang R."/>
            <person name="Yang H."/>
            <person name="Du X."/>
            <person name="Chen L."/>
            <person name="Yang M."/>
            <person name="Gaffney P.M."/>
            <person name="Wang S."/>
            <person name="Luo L."/>
            <person name="She Z."/>
            <person name="Ming Y."/>
            <person name="Huang W."/>
            <person name="Zhang S."/>
            <person name="Huang B."/>
            <person name="Zhang Y."/>
            <person name="Qu T."/>
            <person name="Ni P."/>
            <person name="Miao G."/>
            <person name="Wang J."/>
            <person name="Wang Q."/>
            <person name="Steinberg C.E."/>
            <person name="Wang H."/>
            <person name="Li N."/>
            <person name="Qian L."/>
            <person name="Zhang G."/>
            <person name="Li Y."/>
            <person name="Yang H."/>
            <person name="Liu X."/>
            <person name="Wang J."/>
            <person name="Yin Y."/>
            <person name="Wang J."/>
        </authorList>
    </citation>
    <scope>NUCLEOTIDE SEQUENCE [LARGE SCALE GENOMIC DNA]</scope>
    <source>
        <strain evidence="3">05x7-T-G4-1.051#20</strain>
    </source>
</reference>
<name>K1QB60_MAGGI</name>
<dbReference type="EnsemblMetazoa" id="G3349.1">
    <property type="protein sequence ID" value="G3349.1:cds"/>
    <property type="gene ID" value="G3349"/>
</dbReference>
<dbReference type="EnsemblMetazoa" id="G3349.8">
    <property type="protein sequence ID" value="G3349.8:cds"/>
    <property type="gene ID" value="G3349"/>
</dbReference>
<evidence type="ECO:0000313" key="5">
    <source>
        <dbReference type="Proteomes" id="UP000005408"/>
    </source>
</evidence>
<gene>
    <name evidence="3" type="ORF">CGI_10028782</name>
</gene>
<dbReference type="InterPro" id="IPR001680">
    <property type="entry name" value="WD40_rpt"/>
</dbReference>
<dbReference type="KEGG" id="crg:105325607"/>
<organism evidence="3">
    <name type="scientific">Magallana gigas</name>
    <name type="common">Pacific oyster</name>
    <name type="synonym">Crassostrea gigas</name>
    <dbReference type="NCBI Taxonomy" id="29159"/>
    <lineage>
        <taxon>Eukaryota</taxon>
        <taxon>Metazoa</taxon>
        <taxon>Spiralia</taxon>
        <taxon>Lophotrochozoa</taxon>
        <taxon>Mollusca</taxon>
        <taxon>Bivalvia</taxon>
        <taxon>Autobranchia</taxon>
        <taxon>Pteriomorphia</taxon>
        <taxon>Ostreida</taxon>
        <taxon>Ostreoidea</taxon>
        <taxon>Ostreidae</taxon>
        <taxon>Magallana</taxon>
    </lineage>
</organism>
<dbReference type="EnsemblMetazoa" id="G3349.5">
    <property type="protein sequence ID" value="G3349.5:cds"/>
    <property type="gene ID" value="G3349"/>
</dbReference>
<evidence type="ECO:0000313" key="4">
    <source>
        <dbReference type="EnsemblMetazoa" id="G3349.10:cds"/>
    </source>
</evidence>
<dbReference type="Pfam" id="PF12894">
    <property type="entry name" value="ANAPC4_WD40"/>
    <property type="match status" value="2"/>
</dbReference>
<sequence length="346" mass="38125">MARRRQEALDAGQVIEQGKNWPEKFTKLEILKEIPFDPALDCIYSLQYSYSGEVLAVGHGNGAIRLYSSTTGELVSELRKSRYGGMAIMCMRFHPKAHHILLASTSDGKIFSCNTDTGAIEEFASEKDNEINCLDFDFDGLHFATGGRDLSIRIYNSKTGQLVHTYEGYSQKQNPTEIQTAGCAMRVFALKYHPEYDDIFVTGGWENHLKIWDARSNDGVKRTIHGPHICGDSLDLKGMKILTGSWVATNALQVWNYTEGKLDKNIPFDYKGHDGAYLYCSQFCDNDVVVAGGSGTNNVQAINTVTGEVIGKVQMHKPVQALDTVMGGRLLAVGGGENNLVLAALK</sequence>
<reference evidence="4" key="2">
    <citation type="submission" date="2022-08" db="UniProtKB">
        <authorList>
            <consortium name="EnsemblMetazoa"/>
        </authorList>
    </citation>
    <scope>IDENTIFICATION</scope>
    <source>
        <strain evidence="4">05x7-T-G4-1.051#20</strain>
    </source>
</reference>
<feature type="repeat" description="WD" evidence="1">
    <location>
        <begin position="124"/>
        <end position="165"/>
    </location>
</feature>
<dbReference type="EMBL" id="JH823244">
    <property type="protein sequence ID" value="EKC31148.1"/>
    <property type="molecule type" value="Genomic_DNA"/>
</dbReference>
<dbReference type="Gene3D" id="2.130.10.10">
    <property type="entry name" value="YVTN repeat-like/Quinoprotein amine dehydrogenase"/>
    <property type="match status" value="2"/>
</dbReference>
<evidence type="ECO:0000313" key="3">
    <source>
        <dbReference type="EMBL" id="EKC31148.1"/>
    </source>
</evidence>
<dbReference type="OMA" id="VHEIKLF"/>
<dbReference type="InterPro" id="IPR024977">
    <property type="entry name" value="Apc4-like_WD40_dom"/>
</dbReference>
<dbReference type="EnsemblMetazoa" id="G3349.3">
    <property type="protein sequence ID" value="G3349.3:cds"/>
    <property type="gene ID" value="G3349"/>
</dbReference>
<dbReference type="SMART" id="SM00320">
    <property type="entry name" value="WD40"/>
    <property type="match status" value="6"/>
</dbReference>